<protein>
    <submittedName>
        <fullName evidence="1">Uncharacterized protein</fullName>
    </submittedName>
</protein>
<sequence>MGDFEQYNITNTDCEHYLVMRILVTAITVRHVPGIVQAVGCSLHCEHYLVMRILVTAITVRHVPGIVQAVGCSIEAVMRKKALIKHFTKFLLLIINFVFTPTSSSTTFKRTSCRFLCKK</sequence>
<evidence type="ECO:0000313" key="2">
    <source>
        <dbReference type="Proteomes" id="UP001054945"/>
    </source>
</evidence>
<accession>A0AAV4XLV1</accession>
<evidence type="ECO:0000313" key="1">
    <source>
        <dbReference type="EMBL" id="GIY95668.1"/>
    </source>
</evidence>
<dbReference type="EMBL" id="BPLR01017947">
    <property type="protein sequence ID" value="GIY95668.1"/>
    <property type="molecule type" value="Genomic_DNA"/>
</dbReference>
<comment type="caution">
    <text evidence="1">The sequence shown here is derived from an EMBL/GenBank/DDBJ whole genome shotgun (WGS) entry which is preliminary data.</text>
</comment>
<dbReference type="Proteomes" id="UP001054945">
    <property type="component" value="Unassembled WGS sequence"/>
</dbReference>
<gene>
    <name evidence="1" type="ORF">CEXT_429501</name>
</gene>
<name>A0AAV4XLV1_CAEEX</name>
<dbReference type="AlphaFoldDB" id="A0AAV4XLV1"/>
<organism evidence="1 2">
    <name type="scientific">Caerostris extrusa</name>
    <name type="common">Bark spider</name>
    <name type="synonym">Caerostris bankana</name>
    <dbReference type="NCBI Taxonomy" id="172846"/>
    <lineage>
        <taxon>Eukaryota</taxon>
        <taxon>Metazoa</taxon>
        <taxon>Ecdysozoa</taxon>
        <taxon>Arthropoda</taxon>
        <taxon>Chelicerata</taxon>
        <taxon>Arachnida</taxon>
        <taxon>Araneae</taxon>
        <taxon>Araneomorphae</taxon>
        <taxon>Entelegynae</taxon>
        <taxon>Araneoidea</taxon>
        <taxon>Araneidae</taxon>
        <taxon>Caerostris</taxon>
    </lineage>
</organism>
<proteinExistence type="predicted"/>
<keyword evidence="2" id="KW-1185">Reference proteome</keyword>
<reference evidence="1 2" key="1">
    <citation type="submission" date="2021-06" db="EMBL/GenBank/DDBJ databases">
        <title>Caerostris extrusa draft genome.</title>
        <authorList>
            <person name="Kono N."/>
            <person name="Arakawa K."/>
        </authorList>
    </citation>
    <scope>NUCLEOTIDE SEQUENCE [LARGE SCALE GENOMIC DNA]</scope>
</reference>